<gene>
    <name evidence="1" type="ORF">AVDCRST_MAG89-4051</name>
</gene>
<protein>
    <submittedName>
        <fullName evidence="1">Uncharacterized protein</fullName>
    </submittedName>
</protein>
<evidence type="ECO:0000313" key="1">
    <source>
        <dbReference type="EMBL" id="CAA9365406.1"/>
    </source>
</evidence>
<proteinExistence type="predicted"/>
<dbReference type="EMBL" id="CADCTV010000850">
    <property type="protein sequence ID" value="CAA9365406.1"/>
    <property type="molecule type" value="Genomic_DNA"/>
</dbReference>
<organism evidence="1">
    <name type="scientific">uncultured Gemmatimonadota bacterium</name>
    <dbReference type="NCBI Taxonomy" id="203437"/>
    <lineage>
        <taxon>Bacteria</taxon>
        <taxon>Pseudomonadati</taxon>
        <taxon>Gemmatimonadota</taxon>
        <taxon>environmental samples</taxon>
    </lineage>
</organism>
<reference evidence="1" key="1">
    <citation type="submission" date="2020-02" db="EMBL/GenBank/DDBJ databases">
        <authorList>
            <person name="Meier V. D."/>
        </authorList>
    </citation>
    <scope>NUCLEOTIDE SEQUENCE</scope>
    <source>
        <strain evidence="1">AVDCRST_MAG89</strain>
    </source>
</reference>
<sequence length="38" mass="3907">MDRSGKCSIHATAPTATARPLATTRPVDCTRAVPSLPG</sequence>
<accession>A0A6J4MPG2</accession>
<name>A0A6J4MPG2_9BACT</name>
<dbReference type="AlphaFoldDB" id="A0A6J4MPG2"/>